<dbReference type="Gene3D" id="3.20.20.450">
    <property type="entry name" value="EAL domain"/>
    <property type="match status" value="1"/>
</dbReference>
<dbReference type="PANTHER" id="PTHR33121:SF70">
    <property type="entry name" value="SIGNALING PROTEIN YKOW"/>
    <property type="match status" value="1"/>
</dbReference>
<dbReference type="Pfam" id="PF00990">
    <property type="entry name" value="GGDEF"/>
    <property type="match status" value="1"/>
</dbReference>
<evidence type="ECO:0000313" key="4">
    <source>
        <dbReference type="EMBL" id="MBW7571789.1"/>
    </source>
</evidence>
<dbReference type="InterPro" id="IPR029787">
    <property type="entry name" value="Nucleotide_cyclase"/>
</dbReference>
<dbReference type="NCBIfam" id="TIGR00254">
    <property type="entry name" value="GGDEF"/>
    <property type="match status" value="1"/>
</dbReference>
<dbReference type="PROSITE" id="PS50887">
    <property type="entry name" value="GGDEF"/>
    <property type="match status" value="1"/>
</dbReference>
<feature type="domain" description="GGDEF" evidence="3">
    <location>
        <begin position="118"/>
        <end position="247"/>
    </location>
</feature>
<dbReference type="InterPro" id="IPR001633">
    <property type="entry name" value="EAL_dom"/>
</dbReference>
<dbReference type="EMBL" id="JAGFNZ010000001">
    <property type="protein sequence ID" value="MBW7571789.1"/>
    <property type="molecule type" value="Genomic_DNA"/>
</dbReference>
<evidence type="ECO:0000259" key="3">
    <source>
        <dbReference type="PROSITE" id="PS50887"/>
    </source>
</evidence>
<dbReference type="RefSeq" id="WP_219964176.1">
    <property type="nucleotide sequence ID" value="NZ_JAGFNZ010000001.1"/>
</dbReference>
<keyword evidence="5" id="KW-1185">Reference proteome</keyword>
<feature type="transmembrane region" description="Helical" evidence="1">
    <location>
        <begin position="53"/>
        <end position="76"/>
    </location>
</feature>
<sequence>MKKQFRKYYSKSLFVAAVSIIFVCLTAAANEMNLYHILNVSNQPYLQEITHQIIARDAVISAAAVLVYCGLLFYICHSRRQNESNLEKMAYYDSLTGLSNIYKFEMDVGEKLAKNPAGMYCIFVCDLNNMAVMNDLYGHQAVDQLLCRLARAMTDVLKEGGLCARNKDGSFLVFLQCKNDQEAIEFLHCFSARAHQISNVNFFEKQAFSFGIYRIRDKSIPVRKMIDRASLARETTSLNSNYAFFDEAMRMEMKRNREMEDQMEEALKENQFTVYYQPKYRLPESTVCAAEALVRWNSPKYGMLQPSEFIPIFEKNGSIIDLDLNVLSQVCRQLREWLDKGLTPPPISINISRMDLYRSNFVDSICRPLNQYEIPPNMIELELTESAVFSNIRLFVTLTEELHRIGFRLSMDDFGTGYSSLNTLKCLRLDTLKLDRGFFVVCDEEEQRRSEIIVNQMIGMAKQLNITTVSEGIETEQQVEFLKKAGCDQIQGFYFAKPMPVENYEKLVWQQEYHNGRVGA</sequence>
<proteinExistence type="predicted"/>
<dbReference type="InterPro" id="IPR050706">
    <property type="entry name" value="Cyclic-di-GMP_PDE-like"/>
</dbReference>
<dbReference type="Pfam" id="PF00563">
    <property type="entry name" value="EAL"/>
    <property type="match status" value="1"/>
</dbReference>
<accession>A0ABS7DKG7</accession>
<dbReference type="PROSITE" id="PS50883">
    <property type="entry name" value="EAL"/>
    <property type="match status" value="1"/>
</dbReference>
<reference evidence="4 5" key="1">
    <citation type="submission" date="2021-03" db="EMBL/GenBank/DDBJ databases">
        <title>Caproiciproducens sp. nov. isolated from feces of cow.</title>
        <authorList>
            <person name="Choi J.-Y."/>
        </authorList>
    </citation>
    <scope>NUCLEOTIDE SEQUENCE [LARGE SCALE GENOMIC DNA]</scope>
    <source>
        <strain evidence="4 5">AGMB10547</strain>
    </source>
</reference>
<organism evidence="4 5">
    <name type="scientific">Caproiciproducens faecalis</name>
    <dbReference type="NCBI Taxonomy" id="2820301"/>
    <lineage>
        <taxon>Bacteria</taxon>
        <taxon>Bacillati</taxon>
        <taxon>Bacillota</taxon>
        <taxon>Clostridia</taxon>
        <taxon>Eubacteriales</taxon>
        <taxon>Acutalibacteraceae</taxon>
        <taxon>Caproiciproducens</taxon>
    </lineage>
</organism>
<evidence type="ECO:0000259" key="2">
    <source>
        <dbReference type="PROSITE" id="PS50883"/>
    </source>
</evidence>
<feature type="domain" description="EAL" evidence="2">
    <location>
        <begin position="256"/>
        <end position="512"/>
    </location>
</feature>
<evidence type="ECO:0000256" key="1">
    <source>
        <dbReference type="SAM" id="Phobius"/>
    </source>
</evidence>
<keyword evidence="1" id="KW-0812">Transmembrane</keyword>
<protein>
    <submittedName>
        <fullName evidence="4">GGDEF domain-containing protein</fullName>
    </submittedName>
</protein>
<evidence type="ECO:0000313" key="5">
    <source>
        <dbReference type="Proteomes" id="UP000719942"/>
    </source>
</evidence>
<dbReference type="SMART" id="SM00267">
    <property type="entry name" value="GGDEF"/>
    <property type="match status" value="1"/>
</dbReference>
<dbReference type="PANTHER" id="PTHR33121">
    <property type="entry name" value="CYCLIC DI-GMP PHOSPHODIESTERASE PDEF"/>
    <property type="match status" value="1"/>
</dbReference>
<dbReference type="Proteomes" id="UP000719942">
    <property type="component" value="Unassembled WGS sequence"/>
</dbReference>
<dbReference type="InterPro" id="IPR043128">
    <property type="entry name" value="Rev_trsase/Diguanyl_cyclase"/>
</dbReference>
<dbReference type="InterPro" id="IPR000160">
    <property type="entry name" value="GGDEF_dom"/>
</dbReference>
<keyword evidence="1" id="KW-1133">Transmembrane helix</keyword>
<name>A0ABS7DKG7_9FIRM</name>
<dbReference type="SMART" id="SM00052">
    <property type="entry name" value="EAL"/>
    <property type="match status" value="1"/>
</dbReference>
<dbReference type="CDD" id="cd01948">
    <property type="entry name" value="EAL"/>
    <property type="match status" value="1"/>
</dbReference>
<gene>
    <name evidence="4" type="ORF">J5W02_03080</name>
</gene>
<keyword evidence="1" id="KW-0472">Membrane</keyword>
<dbReference type="InterPro" id="IPR035919">
    <property type="entry name" value="EAL_sf"/>
</dbReference>
<comment type="caution">
    <text evidence="4">The sequence shown here is derived from an EMBL/GenBank/DDBJ whole genome shotgun (WGS) entry which is preliminary data.</text>
</comment>
<dbReference type="Gene3D" id="3.30.70.270">
    <property type="match status" value="1"/>
</dbReference>
<dbReference type="SUPFAM" id="SSF55073">
    <property type="entry name" value="Nucleotide cyclase"/>
    <property type="match status" value="1"/>
</dbReference>
<dbReference type="SUPFAM" id="SSF141868">
    <property type="entry name" value="EAL domain-like"/>
    <property type="match status" value="1"/>
</dbReference>